<evidence type="ECO:0000256" key="1">
    <source>
        <dbReference type="SAM" id="MobiDB-lite"/>
    </source>
</evidence>
<organism evidence="2 3">
    <name type="scientific">Nocardia brasiliensis (strain ATCC 700358 / HUJEG-1)</name>
    <dbReference type="NCBI Taxonomy" id="1133849"/>
    <lineage>
        <taxon>Bacteria</taxon>
        <taxon>Bacillati</taxon>
        <taxon>Actinomycetota</taxon>
        <taxon>Actinomycetes</taxon>
        <taxon>Mycobacteriales</taxon>
        <taxon>Nocardiaceae</taxon>
        <taxon>Nocardia</taxon>
    </lineage>
</organism>
<proteinExistence type="predicted"/>
<dbReference type="RefSeq" id="WP_014985694.1">
    <property type="nucleotide sequence ID" value="NC_018681.1"/>
</dbReference>
<protein>
    <recommendedName>
        <fullName evidence="4">DUF3558 domain-containing protein</fullName>
    </recommendedName>
</protein>
<name>K0F0F7_NOCB7</name>
<evidence type="ECO:0000313" key="2">
    <source>
        <dbReference type="EMBL" id="AFU02839.1"/>
    </source>
</evidence>
<dbReference type="InterPro" id="IPR024520">
    <property type="entry name" value="DUF3558"/>
</dbReference>
<accession>K0F0F7</accession>
<dbReference type="AlphaFoldDB" id="K0F0F7"/>
<dbReference type="Pfam" id="PF12079">
    <property type="entry name" value="DUF3558"/>
    <property type="match status" value="1"/>
</dbReference>
<evidence type="ECO:0008006" key="4">
    <source>
        <dbReference type="Google" id="ProtNLM"/>
    </source>
</evidence>
<dbReference type="STRING" id="1133849.O3I_024430"/>
<gene>
    <name evidence="2" type="ORF">O3I_024430</name>
</gene>
<sequence length="204" mass="21580">MTGNRPGCGAPITIDGPDEMRVPRTRDTRTASVWLTGCAAGTVLLAGCGGDAQPSDATSPPVPAHFDPCVALTPEFLIMQGWDALPPDPRHDAVGTVFWKGCRYVARAGYGFVIETTNGTLDQVRQKYPAAADISIGSRRALRYEARPDVPGGCTINVGMRHGSLYILTDVPQTPTNKAKGLLDACAYATDIAENVVPWLPAGS</sequence>
<reference evidence="2 3" key="1">
    <citation type="journal article" date="2012" name="J. Bacteriol.">
        <title>Complete genome sequence of Nocardia brasiliensis HUJEG-1.</title>
        <authorList>
            <person name="Vera-Cabrera L."/>
            <person name="Ortiz-Lopez R."/>
            <person name="Elizondo-Gonzalez R."/>
            <person name="Perez-Maya A.A."/>
            <person name="Ocampo-Candiani J."/>
        </authorList>
    </citation>
    <scope>NUCLEOTIDE SEQUENCE [LARGE SCALE GENOMIC DNA]</scope>
    <source>
        <strain evidence="3">ATCC 700358</strain>
    </source>
</reference>
<evidence type="ECO:0000313" key="3">
    <source>
        <dbReference type="Proteomes" id="UP000006304"/>
    </source>
</evidence>
<feature type="region of interest" description="Disordered" evidence="1">
    <location>
        <begin position="1"/>
        <end position="22"/>
    </location>
</feature>
<dbReference type="HOGENOM" id="CLU_116242_0_0_11"/>
<dbReference type="EMBL" id="CP003876">
    <property type="protein sequence ID" value="AFU02839.1"/>
    <property type="molecule type" value="Genomic_DNA"/>
</dbReference>
<dbReference type="eggNOG" id="ENOG5032911">
    <property type="taxonomic scope" value="Bacteria"/>
</dbReference>
<dbReference type="KEGG" id="nbr:O3I_024430"/>
<dbReference type="Proteomes" id="UP000006304">
    <property type="component" value="Chromosome"/>
</dbReference>
<keyword evidence="3" id="KW-1185">Reference proteome</keyword>